<proteinExistence type="predicted"/>
<sequence>MKIIRVLPNSKAVDALCICYEKKRIYRHEDVEYYVRSLNVTGAGRSTRLEAELEPVWNKEVTF</sequence>
<organism evidence="1 2">
    <name type="scientific">Vibrio diazotrophicus</name>
    <dbReference type="NCBI Taxonomy" id="685"/>
    <lineage>
        <taxon>Bacteria</taxon>
        <taxon>Pseudomonadati</taxon>
        <taxon>Pseudomonadota</taxon>
        <taxon>Gammaproteobacteria</taxon>
        <taxon>Vibrionales</taxon>
        <taxon>Vibrionaceae</taxon>
        <taxon>Vibrio</taxon>
    </lineage>
</organism>
<protein>
    <submittedName>
        <fullName evidence="1">Uncharacterized protein</fullName>
    </submittedName>
</protein>
<dbReference type="Proteomes" id="UP000236547">
    <property type="component" value="Unassembled WGS sequence"/>
</dbReference>
<keyword evidence="2" id="KW-1185">Reference proteome</keyword>
<reference evidence="1 2" key="1">
    <citation type="submission" date="2018-01" db="EMBL/GenBank/DDBJ databases">
        <title>Draft genome sequences of six Vibrio diazotrophicus strains isolated from deep-sea sediments of the Baltic Sea.</title>
        <authorList>
            <person name="Castillo D."/>
            <person name="Vandieken V."/>
            <person name="Chiang O."/>
            <person name="Middelboe M."/>
        </authorList>
    </citation>
    <scope>NUCLEOTIDE SEQUENCE [LARGE SCALE GENOMIC DNA]</scope>
    <source>
        <strain evidence="1 2">65.10M</strain>
    </source>
</reference>
<dbReference type="EMBL" id="POSM01000032">
    <property type="protein sequence ID" value="PNH99254.1"/>
    <property type="molecule type" value="Genomic_DNA"/>
</dbReference>
<comment type="caution">
    <text evidence="1">The sequence shown here is derived from an EMBL/GenBank/DDBJ whole genome shotgun (WGS) entry which is preliminary data.</text>
</comment>
<dbReference type="RefSeq" id="WP_102969360.1">
    <property type="nucleotide sequence ID" value="NZ_POSM01000032.1"/>
</dbReference>
<evidence type="ECO:0000313" key="2">
    <source>
        <dbReference type="Proteomes" id="UP000236547"/>
    </source>
</evidence>
<gene>
    <name evidence="1" type="ORF">C1O25_18040</name>
</gene>
<name>A0ABX4W972_VIBDI</name>
<evidence type="ECO:0000313" key="1">
    <source>
        <dbReference type="EMBL" id="PNH99254.1"/>
    </source>
</evidence>
<accession>A0ABX4W972</accession>